<accession>A0A6V8NUL7</accession>
<gene>
    <name evidence="1" type="ORF">HKBW3S09_01425</name>
</gene>
<dbReference type="EMBL" id="BLRW01000270">
    <property type="protein sequence ID" value="GFP23959.1"/>
    <property type="molecule type" value="Genomic_DNA"/>
</dbReference>
<dbReference type="Proteomes" id="UP000585609">
    <property type="component" value="Unassembled WGS sequence"/>
</dbReference>
<dbReference type="InterPro" id="IPR036724">
    <property type="entry name" value="Cobalamin-bd_sf"/>
</dbReference>
<comment type="caution">
    <text evidence="1">The sequence shown here is derived from an EMBL/GenBank/DDBJ whole genome shotgun (WGS) entry which is preliminary data.</text>
</comment>
<protein>
    <recommendedName>
        <fullName evidence="3">5-methyltetrahydrofolate--homocysteine methyltransferase</fullName>
    </recommendedName>
</protein>
<sequence>VAVCLPLQKEVEVLLEKEGLRDRVKLLVGGISTSQRWADEMKADGWAQDAVGAVREVNRLVKEMKRRKERWQS</sequence>
<dbReference type="SUPFAM" id="SSF52242">
    <property type="entry name" value="Cobalamin (vitamin B12)-binding domain"/>
    <property type="match status" value="1"/>
</dbReference>
<organism evidence="1 2">
    <name type="scientific">Candidatus Hakubella thermalkaliphila</name>
    <dbReference type="NCBI Taxonomy" id="2754717"/>
    <lineage>
        <taxon>Bacteria</taxon>
        <taxon>Bacillati</taxon>
        <taxon>Actinomycetota</taxon>
        <taxon>Actinomycetota incertae sedis</taxon>
        <taxon>Candidatus Hakubellales</taxon>
        <taxon>Candidatus Hakubellaceae</taxon>
        <taxon>Candidatus Hakubella</taxon>
    </lineage>
</organism>
<dbReference type="Gene3D" id="3.40.50.280">
    <property type="entry name" value="Cobalamin-binding domain"/>
    <property type="match status" value="1"/>
</dbReference>
<dbReference type="GO" id="GO:0031419">
    <property type="term" value="F:cobalamin binding"/>
    <property type="evidence" value="ECO:0007669"/>
    <property type="project" value="InterPro"/>
</dbReference>
<dbReference type="AlphaFoldDB" id="A0A6V8NUL7"/>
<evidence type="ECO:0000313" key="1">
    <source>
        <dbReference type="EMBL" id="GFP23959.1"/>
    </source>
</evidence>
<proteinExistence type="predicted"/>
<evidence type="ECO:0000313" key="2">
    <source>
        <dbReference type="Proteomes" id="UP000585609"/>
    </source>
</evidence>
<reference evidence="1 2" key="1">
    <citation type="journal article" date="2020" name="Front. Microbiol.">
        <title>Single-cell genomics of novel Actinobacteria with the Wood-Ljungdahl pathway discovered in a serpentinizing system.</title>
        <authorList>
            <person name="Merino N."/>
            <person name="Kawai M."/>
            <person name="Boyd E.S."/>
            <person name="Colman D.R."/>
            <person name="McGlynn S.E."/>
            <person name="Nealson K.H."/>
            <person name="Kurokawa K."/>
            <person name="Hongoh Y."/>
        </authorList>
    </citation>
    <scope>NUCLEOTIDE SEQUENCE [LARGE SCALE GENOMIC DNA]</scope>
    <source>
        <strain evidence="1 2">S09_30</strain>
    </source>
</reference>
<evidence type="ECO:0008006" key="3">
    <source>
        <dbReference type="Google" id="ProtNLM"/>
    </source>
</evidence>
<dbReference type="GO" id="GO:0046872">
    <property type="term" value="F:metal ion binding"/>
    <property type="evidence" value="ECO:0007669"/>
    <property type="project" value="InterPro"/>
</dbReference>
<feature type="non-terminal residue" evidence="1">
    <location>
        <position position="1"/>
    </location>
</feature>
<name>A0A6V8NUL7_9ACTN</name>